<evidence type="ECO:0000313" key="1">
    <source>
        <dbReference type="EMBL" id="GFR29933.1"/>
    </source>
</evidence>
<dbReference type="Proteomes" id="UP000887116">
    <property type="component" value="Unassembled WGS sequence"/>
</dbReference>
<dbReference type="AlphaFoldDB" id="A0A8X6JL92"/>
<sequence>MPKSIHDPFVFSWGWVGETFPPRHNIHRSVEGLRRDLDAYLPSVLMGTGRHTHDPSIRSWWWIGEIFVPPRHANHRAVEGFRR</sequence>
<proteinExistence type="predicted"/>
<accession>A0A8X6JL92</accession>
<dbReference type="EMBL" id="BMAO01029181">
    <property type="protein sequence ID" value="GFR29933.1"/>
    <property type="molecule type" value="Genomic_DNA"/>
</dbReference>
<comment type="caution">
    <text evidence="1">The sequence shown here is derived from an EMBL/GenBank/DDBJ whole genome shotgun (WGS) entry which is preliminary data.</text>
</comment>
<keyword evidence="2" id="KW-1185">Reference proteome</keyword>
<protein>
    <submittedName>
        <fullName evidence="1">Uncharacterized protein</fullName>
    </submittedName>
</protein>
<evidence type="ECO:0000313" key="2">
    <source>
        <dbReference type="Proteomes" id="UP000887116"/>
    </source>
</evidence>
<reference evidence="1" key="1">
    <citation type="submission" date="2020-07" db="EMBL/GenBank/DDBJ databases">
        <title>Multicomponent nature underlies the extraordinary mechanical properties of spider dragline silk.</title>
        <authorList>
            <person name="Kono N."/>
            <person name="Nakamura H."/>
            <person name="Mori M."/>
            <person name="Yoshida Y."/>
            <person name="Ohtoshi R."/>
            <person name="Malay A.D."/>
            <person name="Moran D.A.P."/>
            <person name="Tomita M."/>
            <person name="Numata K."/>
            <person name="Arakawa K."/>
        </authorList>
    </citation>
    <scope>NUCLEOTIDE SEQUENCE</scope>
</reference>
<organism evidence="1 2">
    <name type="scientific">Trichonephila clavata</name>
    <name type="common">Joro spider</name>
    <name type="synonym">Nephila clavata</name>
    <dbReference type="NCBI Taxonomy" id="2740835"/>
    <lineage>
        <taxon>Eukaryota</taxon>
        <taxon>Metazoa</taxon>
        <taxon>Ecdysozoa</taxon>
        <taxon>Arthropoda</taxon>
        <taxon>Chelicerata</taxon>
        <taxon>Arachnida</taxon>
        <taxon>Araneae</taxon>
        <taxon>Araneomorphae</taxon>
        <taxon>Entelegynae</taxon>
        <taxon>Araneoidea</taxon>
        <taxon>Nephilidae</taxon>
        <taxon>Trichonephila</taxon>
    </lineage>
</organism>
<name>A0A8X6JL92_TRICU</name>
<gene>
    <name evidence="1" type="ORF">TNCT_658121</name>
</gene>